<dbReference type="Proteomes" id="UP000598820">
    <property type="component" value="Unassembled WGS sequence"/>
</dbReference>
<dbReference type="AlphaFoldDB" id="A0A926XYU3"/>
<keyword evidence="1" id="KW-1133">Transmembrane helix</keyword>
<protein>
    <submittedName>
        <fullName evidence="2">Uncharacterized protein</fullName>
    </submittedName>
</protein>
<keyword evidence="1" id="KW-0812">Transmembrane</keyword>
<organism evidence="2 3">
    <name type="scientific">Spirosoma profusum</name>
    <dbReference type="NCBI Taxonomy" id="2771354"/>
    <lineage>
        <taxon>Bacteria</taxon>
        <taxon>Pseudomonadati</taxon>
        <taxon>Bacteroidota</taxon>
        <taxon>Cytophagia</taxon>
        <taxon>Cytophagales</taxon>
        <taxon>Cytophagaceae</taxon>
        <taxon>Spirosoma</taxon>
    </lineage>
</organism>
<evidence type="ECO:0000313" key="3">
    <source>
        <dbReference type="Proteomes" id="UP000598820"/>
    </source>
</evidence>
<accession>A0A926XYU3</accession>
<dbReference type="EMBL" id="JACWZY010000017">
    <property type="protein sequence ID" value="MBD2702775.1"/>
    <property type="molecule type" value="Genomic_DNA"/>
</dbReference>
<proteinExistence type="predicted"/>
<keyword evidence="1" id="KW-0472">Membrane</keyword>
<feature type="transmembrane region" description="Helical" evidence="1">
    <location>
        <begin position="33"/>
        <end position="52"/>
    </location>
</feature>
<reference evidence="2" key="1">
    <citation type="submission" date="2020-09" db="EMBL/GenBank/DDBJ databases">
        <authorList>
            <person name="Kim M.K."/>
        </authorList>
    </citation>
    <scope>NUCLEOTIDE SEQUENCE</scope>
    <source>
        <strain evidence="2">BT702</strain>
    </source>
</reference>
<gene>
    <name evidence="2" type="ORF">IC229_19160</name>
</gene>
<name>A0A926XYU3_9BACT</name>
<keyword evidence="3" id="KW-1185">Reference proteome</keyword>
<evidence type="ECO:0000313" key="2">
    <source>
        <dbReference type="EMBL" id="MBD2702775.1"/>
    </source>
</evidence>
<evidence type="ECO:0000256" key="1">
    <source>
        <dbReference type="SAM" id="Phobius"/>
    </source>
</evidence>
<comment type="caution">
    <text evidence="2">The sequence shown here is derived from an EMBL/GenBank/DDBJ whole genome shotgun (WGS) entry which is preliminary data.</text>
</comment>
<dbReference type="RefSeq" id="WP_190888623.1">
    <property type="nucleotide sequence ID" value="NZ_JACWZY010000017.1"/>
</dbReference>
<sequence>MKIKTAFLILIWAVFFVLALDFGYDLLNQKDTLLNIGGFLVVGAVLIISLTTKCFTVNPFKR</sequence>